<evidence type="ECO:0008006" key="5">
    <source>
        <dbReference type="Google" id="ProtNLM"/>
    </source>
</evidence>
<evidence type="ECO:0000259" key="2">
    <source>
        <dbReference type="Pfam" id="PF20469"/>
    </source>
</evidence>
<evidence type="ECO:0000313" key="4">
    <source>
        <dbReference type="Proteomes" id="UP000006057"/>
    </source>
</evidence>
<dbReference type="PANTHER" id="PTHR43581">
    <property type="entry name" value="ATP/GTP PHOSPHATASE"/>
    <property type="match status" value="1"/>
</dbReference>
<dbReference type="EMBL" id="CP003054">
    <property type="protein sequence ID" value="AFM20178.1"/>
    <property type="molecule type" value="Genomic_DNA"/>
</dbReference>
<feature type="domain" description="ATPase AAA-type core" evidence="1">
    <location>
        <begin position="26"/>
        <end position="312"/>
    </location>
</feature>
<dbReference type="InterPro" id="IPR003959">
    <property type="entry name" value="ATPase_AAA_core"/>
</dbReference>
<dbReference type="Pfam" id="PF13304">
    <property type="entry name" value="AAA_21"/>
    <property type="match status" value="1"/>
</dbReference>
<dbReference type="GO" id="GO:0005524">
    <property type="term" value="F:ATP binding"/>
    <property type="evidence" value="ECO:0007669"/>
    <property type="project" value="InterPro"/>
</dbReference>
<gene>
    <name evidence="3" type="ordered locus">Mycch_5511</name>
</gene>
<dbReference type="CDD" id="cd01026">
    <property type="entry name" value="TOPRIM_OLD"/>
    <property type="match status" value="1"/>
</dbReference>
<dbReference type="InterPro" id="IPR051396">
    <property type="entry name" value="Bact_Antivir_Def_Nuclease"/>
</dbReference>
<reference evidence="3 4" key="1">
    <citation type="submission" date="2012-06" db="EMBL/GenBank/DDBJ databases">
        <title>Complete sequence of plasmid 1 of Mycobacterium chubuense NBB4.</title>
        <authorList>
            <consortium name="US DOE Joint Genome Institute"/>
            <person name="Lucas S."/>
            <person name="Han J."/>
            <person name="Lapidus A."/>
            <person name="Cheng J.-F."/>
            <person name="Goodwin L."/>
            <person name="Pitluck S."/>
            <person name="Peters L."/>
            <person name="Mikhailova N."/>
            <person name="Teshima H."/>
            <person name="Detter J.C."/>
            <person name="Han C."/>
            <person name="Tapia R."/>
            <person name="Land M."/>
            <person name="Hauser L."/>
            <person name="Kyrpides N."/>
            <person name="Ivanova N."/>
            <person name="Pagani I."/>
            <person name="Mattes T."/>
            <person name="Holmes A."/>
            <person name="Rutledge P."/>
            <person name="Paulsen I."/>
            <person name="Coleman N."/>
            <person name="Woyke T."/>
        </authorList>
    </citation>
    <scope>NUCLEOTIDE SEQUENCE [LARGE SCALE GENOMIC DNA]</scope>
    <source>
        <strain evidence="3 4">NBB4</strain>
        <plasmid evidence="3 4">pMYCCH.01</plasmid>
    </source>
</reference>
<organism evidence="3 4">
    <name type="scientific">Mycolicibacterium chubuense (strain NBB4)</name>
    <name type="common">Mycobacterium chubuense</name>
    <dbReference type="NCBI Taxonomy" id="710421"/>
    <lineage>
        <taxon>Bacteria</taxon>
        <taxon>Bacillati</taxon>
        <taxon>Actinomycetota</taxon>
        <taxon>Actinomycetes</taxon>
        <taxon>Mycobacteriales</taxon>
        <taxon>Mycobacteriaceae</taxon>
        <taxon>Mycolicibacterium</taxon>
    </lineage>
</organism>
<dbReference type="InterPro" id="IPR034139">
    <property type="entry name" value="TOPRIM_OLD"/>
</dbReference>
<protein>
    <recommendedName>
        <fullName evidence="5">Recombination protein F</fullName>
    </recommendedName>
</protein>
<dbReference type="PATRIC" id="fig|710421.3.peg.5494"/>
<evidence type="ECO:0000259" key="1">
    <source>
        <dbReference type="Pfam" id="PF13304"/>
    </source>
</evidence>
<name>I4BSC1_MYCCN</name>
<accession>I4BSC1</accession>
<dbReference type="Proteomes" id="UP000006057">
    <property type="component" value="Plasmid pMYCCH.01"/>
</dbReference>
<keyword evidence="4" id="KW-1185">Reference proteome</keyword>
<geneLocation type="plasmid" evidence="3 4">
    <name>pMYCCH.01</name>
</geneLocation>
<dbReference type="KEGG" id="mcb:Mycch_5511"/>
<dbReference type="HOGENOM" id="CLU_040395_0_0_11"/>
<dbReference type="SUPFAM" id="SSF52540">
    <property type="entry name" value="P-loop containing nucleoside triphosphate hydrolases"/>
    <property type="match status" value="1"/>
</dbReference>
<feature type="domain" description="OLD protein-like TOPRIM" evidence="2">
    <location>
        <begin position="358"/>
        <end position="423"/>
    </location>
</feature>
<dbReference type="PANTHER" id="PTHR43581:SF4">
    <property type="entry name" value="ATP_GTP PHOSPHATASE"/>
    <property type="match status" value="1"/>
</dbReference>
<proteinExistence type="predicted"/>
<dbReference type="InterPro" id="IPR027417">
    <property type="entry name" value="P-loop_NTPase"/>
</dbReference>
<keyword evidence="3" id="KW-0614">Plasmid</keyword>
<dbReference type="AlphaFoldDB" id="I4BSC1"/>
<dbReference type="GO" id="GO:0016887">
    <property type="term" value="F:ATP hydrolysis activity"/>
    <property type="evidence" value="ECO:0007669"/>
    <property type="project" value="InterPro"/>
</dbReference>
<dbReference type="Gene3D" id="3.40.50.300">
    <property type="entry name" value="P-loop containing nucleotide triphosphate hydrolases"/>
    <property type="match status" value="2"/>
</dbReference>
<dbReference type="Pfam" id="PF20469">
    <property type="entry name" value="OLD-like_TOPRIM"/>
    <property type="match status" value="1"/>
</dbReference>
<sequence length="540" mass="59805">MRLTQFEVRGHRVLQDMTVDVRDHLVIIGANDVGKTWILRLLHALLGASVQQLFQTFTLTDIREGEDELSVVARLEDLDADELALFPFETSVEAGEPNYLVLQLEVRPSEEDPDNVAITRFFPDSGTRRGPSRNQLLAIGWRYLPATRSSGPEFMDGRTSPFRTMLDSADLGDEIEDFGALLQEFNNKLEENTALLELRKTIATHLSRSVPKTYTEDALAIRTSADPVDQPLQDVTIYLREGDRFKSLSEQSDGMRQLMALTFFDLAQVRSNIVAVDEPEIHLHASSQRTVAALFAESPKQRIVVTHSPYIVHRFEPKHVLVINPASEARQLAEENFSDVEKEMLHWWSPYLLESLTARRVLLVEGLADRILIEAAARALGIGLDRIGVSVLALDGADKFSHVLKILGRNGFRLPVCGLCDEDREQSWAGTLGLRPRALEQNGFFVARKDLEHEYVRAAGVKKVVDALIAAKVARTEGITQSTGAADIDSVTPDQLGTFLSSVDSRKVPAARAVAPILTPEIVAASPSLMGLISFLKADA</sequence>
<evidence type="ECO:0000313" key="3">
    <source>
        <dbReference type="EMBL" id="AFM20178.1"/>
    </source>
</evidence>